<sequence length="102" mass="12002">MSNDIDIHEYLNWLEKSIVDEYFNYYEYSDFNNIQPIGSGNFGRVSRAKWKDSDAIFALKSFVNLKLTLKEIVNEIKLQKKLDYHPNILRFYGITKIGCGKN</sequence>
<evidence type="ECO:0000256" key="1">
    <source>
        <dbReference type="ARBA" id="ARBA00022527"/>
    </source>
</evidence>
<accession>A0A9N9GSB6</accession>
<reference evidence="9" key="1">
    <citation type="submission" date="2021-06" db="EMBL/GenBank/DDBJ databases">
        <authorList>
            <person name="Kallberg Y."/>
            <person name="Tangrot J."/>
            <person name="Rosling A."/>
        </authorList>
    </citation>
    <scope>NUCLEOTIDE SEQUENCE</scope>
    <source>
        <strain evidence="9">UK204</strain>
    </source>
</reference>
<dbReference type="EMBL" id="CAJVPQ010003376">
    <property type="protein sequence ID" value="CAG8626306.1"/>
    <property type="molecule type" value="Genomic_DNA"/>
</dbReference>
<dbReference type="Proteomes" id="UP000789570">
    <property type="component" value="Unassembled WGS sequence"/>
</dbReference>
<evidence type="ECO:0000313" key="9">
    <source>
        <dbReference type="EMBL" id="CAG8626306.1"/>
    </source>
</evidence>
<dbReference type="InterPro" id="IPR011009">
    <property type="entry name" value="Kinase-like_dom_sf"/>
</dbReference>
<keyword evidence="10" id="KW-1185">Reference proteome</keyword>
<feature type="domain" description="Protein kinase" evidence="8">
    <location>
        <begin position="31"/>
        <end position="102"/>
    </location>
</feature>
<evidence type="ECO:0000313" key="10">
    <source>
        <dbReference type="Proteomes" id="UP000789570"/>
    </source>
</evidence>
<dbReference type="InterPro" id="IPR000719">
    <property type="entry name" value="Prot_kinase_dom"/>
</dbReference>
<proteinExistence type="predicted"/>
<dbReference type="OrthoDB" id="2427446at2759"/>
<dbReference type="GO" id="GO:0004674">
    <property type="term" value="F:protein serine/threonine kinase activity"/>
    <property type="evidence" value="ECO:0007669"/>
    <property type="project" value="UniProtKB-KW"/>
</dbReference>
<dbReference type="SUPFAM" id="SSF56112">
    <property type="entry name" value="Protein kinase-like (PK-like)"/>
    <property type="match status" value="1"/>
</dbReference>
<dbReference type="Gene3D" id="3.30.200.20">
    <property type="entry name" value="Phosphorylase Kinase, domain 1"/>
    <property type="match status" value="1"/>
</dbReference>
<gene>
    <name evidence="9" type="ORF">FCALED_LOCUS9823</name>
</gene>
<keyword evidence="2" id="KW-0808">Transferase</keyword>
<feature type="binding site" evidence="6 7">
    <location>
        <position position="60"/>
    </location>
    <ligand>
        <name>ATP</name>
        <dbReference type="ChEBI" id="CHEBI:30616"/>
    </ligand>
</feature>
<evidence type="ECO:0000256" key="7">
    <source>
        <dbReference type="PROSITE-ProRule" id="PRU10141"/>
    </source>
</evidence>
<evidence type="ECO:0000256" key="5">
    <source>
        <dbReference type="ARBA" id="ARBA00022840"/>
    </source>
</evidence>
<dbReference type="PROSITE" id="PS00107">
    <property type="entry name" value="PROTEIN_KINASE_ATP"/>
    <property type="match status" value="1"/>
</dbReference>
<dbReference type="PROSITE" id="PS50011">
    <property type="entry name" value="PROTEIN_KINASE_DOM"/>
    <property type="match status" value="1"/>
</dbReference>
<organism evidence="9 10">
    <name type="scientific">Funneliformis caledonium</name>
    <dbReference type="NCBI Taxonomy" id="1117310"/>
    <lineage>
        <taxon>Eukaryota</taxon>
        <taxon>Fungi</taxon>
        <taxon>Fungi incertae sedis</taxon>
        <taxon>Mucoromycota</taxon>
        <taxon>Glomeromycotina</taxon>
        <taxon>Glomeromycetes</taxon>
        <taxon>Glomerales</taxon>
        <taxon>Glomeraceae</taxon>
        <taxon>Funneliformis</taxon>
    </lineage>
</organism>
<dbReference type="InterPro" id="IPR017441">
    <property type="entry name" value="Protein_kinase_ATP_BS"/>
</dbReference>
<evidence type="ECO:0000259" key="8">
    <source>
        <dbReference type="PROSITE" id="PS50011"/>
    </source>
</evidence>
<evidence type="ECO:0000256" key="3">
    <source>
        <dbReference type="ARBA" id="ARBA00022741"/>
    </source>
</evidence>
<dbReference type="GO" id="GO:0005524">
    <property type="term" value="F:ATP binding"/>
    <property type="evidence" value="ECO:0007669"/>
    <property type="project" value="UniProtKB-UniRule"/>
</dbReference>
<keyword evidence="5 6" id="KW-0067">ATP-binding</keyword>
<dbReference type="PANTHER" id="PTHR24350">
    <property type="entry name" value="SERINE/THREONINE-PROTEIN KINASE IAL-RELATED"/>
    <property type="match status" value="1"/>
</dbReference>
<keyword evidence="4" id="KW-0418">Kinase</keyword>
<keyword evidence="3 6" id="KW-0547">Nucleotide-binding</keyword>
<dbReference type="Pfam" id="PF00069">
    <property type="entry name" value="Pkinase"/>
    <property type="match status" value="1"/>
</dbReference>
<evidence type="ECO:0000256" key="4">
    <source>
        <dbReference type="ARBA" id="ARBA00022777"/>
    </source>
</evidence>
<name>A0A9N9GSB6_9GLOM</name>
<comment type="caution">
    <text evidence="9">The sequence shown here is derived from an EMBL/GenBank/DDBJ whole genome shotgun (WGS) entry which is preliminary data.</text>
</comment>
<dbReference type="InterPro" id="IPR030616">
    <property type="entry name" value="Aur-like"/>
</dbReference>
<evidence type="ECO:0000256" key="2">
    <source>
        <dbReference type="ARBA" id="ARBA00022679"/>
    </source>
</evidence>
<evidence type="ECO:0000256" key="6">
    <source>
        <dbReference type="PIRSR" id="PIRSR630616-2"/>
    </source>
</evidence>
<keyword evidence="1" id="KW-0723">Serine/threonine-protein kinase</keyword>
<protein>
    <submittedName>
        <fullName evidence="9">11415_t:CDS:1</fullName>
    </submittedName>
</protein>
<dbReference type="AlphaFoldDB" id="A0A9N9GSB6"/>